<name>A0A7J9L949_GOSSC</name>
<dbReference type="InterPro" id="IPR026960">
    <property type="entry name" value="RVT-Znf"/>
</dbReference>
<accession>A0A7J9L949</accession>
<feature type="domain" description="Reverse transcriptase zinc-binding" evidence="1">
    <location>
        <begin position="7"/>
        <end position="71"/>
    </location>
</feature>
<gene>
    <name evidence="2" type="ORF">Goshw_006664</name>
</gene>
<proteinExistence type="predicted"/>
<sequence>MGPYRLFWRMIWKLKTLLKIRVFAWRLEHNLLPTKDRIALMHQHEDRECFRCGDKRETLIHALKDCPNARAVLTRPSIKSKWTLTRLLLTTKLVSMSLHVIIRALLWVEPVVLEWKICRLNGLNFTRLKRALKWPAPCIPPILFLKLAAQAWLAE</sequence>
<evidence type="ECO:0000313" key="2">
    <source>
        <dbReference type="EMBL" id="MBA0854919.1"/>
    </source>
</evidence>
<dbReference type="Proteomes" id="UP000593576">
    <property type="component" value="Unassembled WGS sequence"/>
</dbReference>
<dbReference type="Pfam" id="PF13966">
    <property type="entry name" value="zf-RVT"/>
    <property type="match status" value="1"/>
</dbReference>
<keyword evidence="3" id="KW-1185">Reference proteome</keyword>
<evidence type="ECO:0000259" key="1">
    <source>
        <dbReference type="Pfam" id="PF13966"/>
    </source>
</evidence>
<reference evidence="2 3" key="1">
    <citation type="journal article" date="2019" name="Genome Biol. Evol.">
        <title>Insights into the evolution of the New World diploid cottons (Gossypium, subgenus Houzingenia) based on genome sequencing.</title>
        <authorList>
            <person name="Grover C.E."/>
            <person name="Arick M.A. 2nd"/>
            <person name="Thrash A."/>
            <person name="Conover J.L."/>
            <person name="Sanders W.S."/>
            <person name="Peterson D.G."/>
            <person name="Frelichowski J.E."/>
            <person name="Scheffler J.A."/>
            <person name="Scheffler B.E."/>
            <person name="Wendel J.F."/>
        </authorList>
    </citation>
    <scope>NUCLEOTIDE SEQUENCE [LARGE SCALE GENOMIC DNA]</scope>
    <source>
        <strain evidence="2">1</strain>
        <tissue evidence="2">Leaf</tissue>
    </source>
</reference>
<dbReference type="EMBL" id="JABFAF010000005">
    <property type="protein sequence ID" value="MBA0854919.1"/>
    <property type="molecule type" value="Genomic_DNA"/>
</dbReference>
<evidence type="ECO:0000313" key="3">
    <source>
        <dbReference type="Proteomes" id="UP000593576"/>
    </source>
</evidence>
<dbReference type="OrthoDB" id="998849at2759"/>
<protein>
    <recommendedName>
        <fullName evidence="1">Reverse transcriptase zinc-binding domain-containing protein</fullName>
    </recommendedName>
</protein>
<comment type="caution">
    <text evidence="2">The sequence shown here is derived from an EMBL/GenBank/DDBJ whole genome shotgun (WGS) entry which is preliminary data.</text>
</comment>
<dbReference type="AlphaFoldDB" id="A0A7J9L949"/>
<organism evidence="2 3">
    <name type="scientific">Gossypium schwendimanii</name>
    <name type="common">Cotton</name>
    <dbReference type="NCBI Taxonomy" id="34291"/>
    <lineage>
        <taxon>Eukaryota</taxon>
        <taxon>Viridiplantae</taxon>
        <taxon>Streptophyta</taxon>
        <taxon>Embryophyta</taxon>
        <taxon>Tracheophyta</taxon>
        <taxon>Spermatophyta</taxon>
        <taxon>Magnoliopsida</taxon>
        <taxon>eudicotyledons</taxon>
        <taxon>Gunneridae</taxon>
        <taxon>Pentapetalae</taxon>
        <taxon>rosids</taxon>
        <taxon>malvids</taxon>
        <taxon>Malvales</taxon>
        <taxon>Malvaceae</taxon>
        <taxon>Malvoideae</taxon>
        <taxon>Gossypium</taxon>
    </lineage>
</organism>